<organism evidence="1">
    <name type="scientific">bioreactor metagenome</name>
    <dbReference type="NCBI Taxonomy" id="1076179"/>
    <lineage>
        <taxon>unclassified sequences</taxon>
        <taxon>metagenomes</taxon>
        <taxon>ecological metagenomes</taxon>
    </lineage>
</organism>
<gene>
    <name evidence="1" type="ORF">SDC9_132324</name>
</gene>
<comment type="caution">
    <text evidence="1">The sequence shown here is derived from an EMBL/GenBank/DDBJ whole genome shotgun (WGS) entry which is preliminary data.</text>
</comment>
<name>A0A645D7A8_9ZZZZ</name>
<sequence>MDGFEGGVFYHCFCQGDLLAGHIGDGLGHAVYLREGNVHHTTHIADGHTRAQGTKGDDLGHFICAVVPGTIFHDHAAFVVLEVEVDIWHGDTARVQETLKDQAVFDWLDHGDIQGVGHHGTGRRATGVVPHVVGGGKTGEIPHNEEVGVKAHLMNDRKLIFQTLTYFGVIGLSAIFADEAFFAKLAQVGLSSKAIWHRELGQVIALAGDIHIAALGDHKGVLERFRVFREEGGHFFGRAQIERITRHTHAVGVADKRAGLNAQHDVL</sequence>
<dbReference type="AntiFam" id="ANF00080">
    <property type="entry name" value="Shadow ORF (opposite dnaE)"/>
</dbReference>
<protein>
    <submittedName>
        <fullName evidence="1">Uncharacterized protein</fullName>
    </submittedName>
</protein>
<evidence type="ECO:0000313" key="1">
    <source>
        <dbReference type="EMBL" id="MPM85246.1"/>
    </source>
</evidence>
<accession>A0A645D7A8</accession>
<dbReference type="AlphaFoldDB" id="A0A645D7A8"/>
<reference evidence="1" key="1">
    <citation type="submission" date="2019-08" db="EMBL/GenBank/DDBJ databases">
        <authorList>
            <person name="Kucharzyk K."/>
            <person name="Murdoch R.W."/>
            <person name="Higgins S."/>
            <person name="Loffler F."/>
        </authorList>
    </citation>
    <scope>NUCLEOTIDE SEQUENCE</scope>
</reference>
<dbReference type="EMBL" id="VSSQ01033596">
    <property type="protein sequence ID" value="MPM85246.1"/>
    <property type="molecule type" value="Genomic_DNA"/>
</dbReference>
<proteinExistence type="predicted"/>